<evidence type="ECO:0008006" key="4">
    <source>
        <dbReference type="Google" id="ProtNLM"/>
    </source>
</evidence>
<gene>
    <name evidence="2" type="ORF">EHP00_1811</name>
</gene>
<comment type="caution">
    <text evidence="2">The sequence shown here is derived from an EMBL/GenBank/DDBJ whole genome shotgun (WGS) entry which is preliminary data.</text>
</comment>
<dbReference type="OrthoDB" id="3231855at2759"/>
<protein>
    <recommendedName>
        <fullName evidence="4">Smr domain-containing protein</fullName>
    </recommendedName>
</protein>
<feature type="coiled-coil region" evidence="1">
    <location>
        <begin position="123"/>
        <end position="150"/>
    </location>
</feature>
<evidence type="ECO:0000313" key="3">
    <source>
        <dbReference type="Proteomes" id="UP000192758"/>
    </source>
</evidence>
<name>A0A1W0E712_9MICR</name>
<sequence length="244" mass="28895">MTPEEIRNILKEMFNWLTQEDLDFLSNSGEEINTLITRVLDNNYKPITLDIKDIEIVKKEPIQYKKELHYPEVFDKCYKSTFTNGLIDKIDDNIIVDIRNQAKSINQEAIECIEKGHKNREFTTEYLIKADTLKEEANRLNREAAILIMKLSLRNRKTEKECVFYRKHKSKTQNMSLIDLHGLYKNEALMFVEDLYTVYNFTEINFVTGQKTKNRTLRPVLEEWFEKNGFVHYDLGAIIKGKKK</sequence>
<dbReference type="Gene3D" id="3.30.1370.110">
    <property type="match status" value="1"/>
</dbReference>
<dbReference type="InterPro" id="IPR036063">
    <property type="entry name" value="Smr_dom_sf"/>
</dbReference>
<evidence type="ECO:0000256" key="1">
    <source>
        <dbReference type="SAM" id="Coils"/>
    </source>
</evidence>
<accession>A0A1W0E712</accession>
<keyword evidence="3" id="KW-1185">Reference proteome</keyword>
<proteinExistence type="predicted"/>
<organism evidence="2 3">
    <name type="scientific">Ecytonucleospora hepatopenaei</name>
    <dbReference type="NCBI Taxonomy" id="646526"/>
    <lineage>
        <taxon>Eukaryota</taxon>
        <taxon>Fungi</taxon>
        <taxon>Fungi incertae sedis</taxon>
        <taxon>Microsporidia</taxon>
        <taxon>Enterocytozoonidae</taxon>
        <taxon>Ecytonucleospora</taxon>
    </lineage>
</organism>
<reference evidence="2 3" key="1">
    <citation type="journal article" date="2017" name="Environ. Microbiol.">
        <title>Decay of the glycolytic pathway and adaptation to intranuclear parasitism within Enterocytozoonidae microsporidia.</title>
        <authorList>
            <person name="Wiredu Boakye D."/>
            <person name="Jaroenlak P."/>
            <person name="Prachumwat A."/>
            <person name="Williams T.A."/>
            <person name="Bateman K.S."/>
            <person name="Itsathitphaisarn O."/>
            <person name="Sritunyalucksana K."/>
            <person name="Paszkiewicz K.H."/>
            <person name="Moore K.A."/>
            <person name="Stentiford G.D."/>
            <person name="Williams B.A."/>
        </authorList>
    </citation>
    <scope>NUCLEOTIDE SEQUENCE [LARGE SCALE GENOMIC DNA]</scope>
    <source>
        <strain evidence="2 3">TH1</strain>
    </source>
</reference>
<keyword evidence="1" id="KW-0175">Coiled coil</keyword>
<dbReference type="AlphaFoldDB" id="A0A1W0E712"/>
<dbReference type="EMBL" id="MNPJ01000014">
    <property type="protein sequence ID" value="OQS55045.1"/>
    <property type="molecule type" value="Genomic_DNA"/>
</dbReference>
<dbReference type="Proteomes" id="UP000192758">
    <property type="component" value="Unassembled WGS sequence"/>
</dbReference>
<evidence type="ECO:0000313" key="2">
    <source>
        <dbReference type="EMBL" id="OQS55045.1"/>
    </source>
</evidence>
<dbReference type="VEuPathDB" id="MicrosporidiaDB:EHP00_1811"/>